<dbReference type="Proteomes" id="UP000320762">
    <property type="component" value="Unassembled WGS sequence"/>
</dbReference>
<evidence type="ECO:0000256" key="6">
    <source>
        <dbReference type="SAM" id="Phobius"/>
    </source>
</evidence>
<feature type="transmembrane region" description="Helical" evidence="6">
    <location>
        <begin position="47"/>
        <end position="65"/>
    </location>
</feature>
<dbReference type="Pfam" id="PF07690">
    <property type="entry name" value="MFS_1"/>
    <property type="match status" value="1"/>
</dbReference>
<dbReference type="EMBL" id="VDMD01000002">
    <property type="protein sequence ID" value="TRM68571.1"/>
    <property type="molecule type" value="Genomic_DNA"/>
</dbReference>
<dbReference type="PANTHER" id="PTHR23502:SF5">
    <property type="entry name" value="QUINIDINE RESISTANCE PROTEIN 3"/>
    <property type="match status" value="1"/>
</dbReference>
<feature type="transmembrane region" description="Helical" evidence="6">
    <location>
        <begin position="77"/>
        <end position="101"/>
    </location>
</feature>
<dbReference type="PANTHER" id="PTHR23502">
    <property type="entry name" value="MAJOR FACILITATOR SUPERFAMILY"/>
    <property type="match status" value="1"/>
</dbReference>
<keyword evidence="3 6" id="KW-1133">Transmembrane helix</keyword>
<dbReference type="InterPro" id="IPR011701">
    <property type="entry name" value="MFS"/>
</dbReference>
<dbReference type="GO" id="GO:0005886">
    <property type="term" value="C:plasma membrane"/>
    <property type="evidence" value="ECO:0007669"/>
    <property type="project" value="TreeGrafter"/>
</dbReference>
<feature type="region of interest" description="Disordered" evidence="5">
    <location>
        <begin position="554"/>
        <end position="584"/>
    </location>
</feature>
<evidence type="ECO:0000256" key="1">
    <source>
        <dbReference type="ARBA" id="ARBA00004141"/>
    </source>
</evidence>
<dbReference type="OrthoDB" id="2585655at2759"/>
<comment type="caution">
    <text evidence="8">The sequence shown here is derived from an EMBL/GenBank/DDBJ whole genome shotgun (WGS) entry which is preliminary data.</text>
</comment>
<evidence type="ECO:0000313" key="8">
    <source>
        <dbReference type="EMBL" id="TRM68571.1"/>
    </source>
</evidence>
<feature type="domain" description="Major facilitator superfamily (MFS) profile" evidence="7">
    <location>
        <begin position="48"/>
        <end position="535"/>
    </location>
</feature>
<dbReference type="Gene3D" id="1.20.1720.10">
    <property type="entry name" value="Multidrug resistance protein D"/>
    <property type="match status" value="1"/>
</dbReference>
<evidence type="ECO:0000313" key="9">
    <source>
        <dbReference type="Proteomes" id="UP000320762"/>
    </source>
</evidence>
<dbReference type="InterPro" id="IPR036259">
    <property type="entry name" value="MFS_trans_sf"/>
</dbReference>
<feature type="transmembrane region" description="Helical" evidence="6">
    <location>
        <begin position="445"/>
        <end position="470"/>
    </location>
</feature>
<feature type="transmembrane region" description="Helical" evidence="6">
    <location>
        <begin position="482"/>
        <end position="501"/>
    </location>
</feature>
<feature type="transmembrane region" description="Helical" evidence="6">
    <location>
        <begin position="113"/>
        <end position="133"/>
    </location>
</feature>
<feature type="transmembrane region" description="Helical" evidence="6">
    <location>
        <begin position="139"/>
        <end position="163"/>
    </location>
</feature>
<gene>
    <name evidence="8" type="ORF">BD626DRAFT_482134</name>
</gene>
<proteinExistence type="predicted"/>
<keyword evidence="2 6" id="KW-0812">Transmembrane</keyword>
<accession>A0A550CUV5</accession>
<evidence type="ECO:0000259" key="7">
    <source>
        <dbReference type="PROSITE" id="PS50850"/>
    </source>
</evidence>
<feature type="transmembrane region" description="Helical" evidence="6">
    <location>
        <begin position="375"/>
        <end position="397"/>
    </location>
</feature>
<keyword evidence="4 6" id="KW-0472">Membrane</keyword>
<protein>
    <submittedName>
        <fullName evidence="8">Major facilitator superfamily domain-containing protein</fullName>
    </submittedName>
</protein>
<sequence>MNASEERANDVGDEVKEEETVLPIVYDIEHMPVADDPREWSNARKNFSLFLIASGAMIAGLATNIQNPAVADMEEDLPATAGQISLSISLFILIQGFAPIWWSSISEVKGRKIVYIVSIAIFTVGSIIVAVSNSIGLVIGFRCVQAVGSSAVIAIGAATLADVYEPAERGTKMGIYYMAPLLGPSLAPVLGGVLTTGFNWRAPFWFLVIVSGISLCGFIFLFRDTFRTERSLTYQSILKRRLREAAKAQARRRAREEDATVTGVVKELQSEKGQLSKGEVDVEDTDVTAVPTPAMPATPAVPDLEKGAVVVTTLPSVKITLRDVNPLPGVLAIVTRPNNLVMLFASGLLFTYSFIVPYTSARTLSKYYGYTPLEIGFVLLSFGVGSLGGSLLGGRWSDMMIRRLSAKNGGKTYPEMRLQSTVPGLVSLPVFILGFAWVSETHVHISAMCVMLFMTGFAQLFVYASTLSYVVDANVGRSSYAVALNSGFRGVSAFVATEIAVPLQDGLGDGWLYTLWAGLMAIAGTMVVLVIYKGPGWRAASEARELRRAARQAVKHGEVSAAPTPAPTAPTSPAATRPHTPIHH</sequence>
<feature type="compositionally biased region" description="Low complexity" evidence="5">
    <location>
        <begin position="571"/>
        <end position="584"/>
    </location>
</feature>
<dbReference type="GO" id="GO:0022857">
    <property type="term" value="F:transmembrane transporter activity"/>
    <property type="evidence" value="ECO:0007669"/>
    <property type="project" value="InterPro"/>
</dbReference>
<evidence type="ECO:0000256" key="3">
    <source>
        <dbReference type="ARBA" id="ARBA00022989"/>
    </source>
</evidence>
<feature type="transmembrane region" description="Helical" evidence="6">
    <location>
        <begin position="204"/>
        <end position="222"/>
    </location>
</feature>
<dbReference type="SUPFAM" id="SSF103473">
    <property type="entry name" value="MFS general substrate transporter"/>
    <property type="match status" value="1"/>
</dbReference>
<feature type="transmembrane region" description="Helical" evidence="6">
    <location>
        <begin position="175"/>
        <end position="198"/>
    </location>
</feature>
<keyword evidence="9" id="KW-1185">Reference proteome</keyword>
<reference evidence="8 9" key="1">
    <citation type="journal article" date="2019" name="New Phytol.">
        <title>Comparative genomics reveals unique wood-decay strategies and fruiting body development in the Schizophyllaceae.</title>
        <authorList>
            <person name="Almasi E."/>
            <person name="Sahu N."/>
            <person name="Krizsan K."/>
            <person name="Balint B."/>
            <person name="Kovacs G.M."/>
            <person name="Kiss B."/>
            <person name="Cseklye J."/>
            <person name="Drula E."/>
            <person name="Henrissat B."/>
            <person name="Nagy I."/>
            <person name="Chovatia M."/>
            <person name="Adam C."/>
            <person name="LaButti K."/>
            <person name="Lipzen A."/>
            <person name="Riley R."/>
            <person name="Grigoriev I.V."/>
            <person name="Nagy L.G."/>
        </authorList>
    </citation>
    <scope>NUCLEOTIDE SEQUENCE [LARGE SCALE GENOMIC DNA]</scope>
    <source>
        <strain evidence="8 9">NL-1724</strain>
    </source>
</reference>
<dbReference type="AlphaFoldDB" id="A0A550CUV5"/>
<organism evidence="8 9">
    <name type="scientific">Schizophyllum amplum</name>
    <dbReference type="NCBI Taxonomy" id="97359"/>
    <lineage>
        <taxon>Eukaryota</taxon>
        <taxon>Fungi</taxon>
        <taxon>Dikarya</taxon>
        <taxon>Basidiomycota</taxon>
        <taxon>Agaricomycotina</taxon>
        <taxon>Agaricomycetes</taxon>
        <taxon>Agaricomycetidae</taxon>
        <taxon>Agaricales</taxon>
        <taxon>Schizophyllaceae</taxon>
        <taxon>Schizophyllum</taxon>
    </lineage>
</organism>
<dbReference type="Gene3D" id="1.20.1250.20">
    <property type="entry name" value="MFS general substrate transporter like domains"/>
    <property type="match status" value="1"/>
</dbReference>
<dbReference type="STRING" id="97359.A0A550CUV5"/>
<evidence type="ECO:0000256" key="2">
    <source>
        <dbReference type="ARBA" id="ARBA00022692"/>
    </source>
</evidence>
<feature type="transmembrane region" description="Helical" evidence="6">
    <location>
        <begin position="418"/>
        <end position="439"/>
    </location>
</feature>
<dbReference type="InterPro" id="IPR020846">
    <property type="entry name" value="MFS_dom"/>
</dbReference>
<evidence type="ECO:0000256" key="4">
    <source>
        <dbReference type="ARBA" id="ARBA00023136"/>
    </source>
</evidence>
<dbReference type="PROSITE" id="PS50850">
    <property type="entry name" value="MFS"/>
    <property type="match status" value="1"/>
</dbReference>
<comment type="subcellular location">
    <subcellularLocation>
        <location evidence="1">Membrane</location>
        <topology evidence="1">Multi-pass membrane protein</topology>
    </subcellularLocation>
</comment>
<feature type="transmembrane region" description="Helical" evidence="6">
    <location>
        <begin position="340"/>
        <end position="360"/>
    </location>
</feature>
<name>A0A550CUV5_9AGAR</name>
<evidence type="ECO:0000256" key="5">
    <source>
        <dbReference type="SAM" id="MobiDB-lite"/>
    </source>
</evidence>
<feature type="transmembrane region" description="Helical" evidence="6">
    <location>
        <begin position="513"/>
        <end position="532"/>
    </location>
</feature>